<evidence type="ECO:0000313" key="1">
    <source>
        <dbReference type="EMBL" id="MCT9002833.1"/>
    </source>
</evidence>
<evidence type="ECO:0008006" key="3">
    <source>
        <dbReference type="Google" id="ProtNLM"/>
    </source>
</evidence>
<accession>A0ABT2PG96</accession>
<dbReference type="Proteomes" id="UP001300496">
    <property type="component" value="Unassembled WGS sequence"/>
</dbReference>
<organism evidence="1 2">
    <name type="scientific">Microbacterium memoriense</name>
    <dbReference type="NCBI Taxonomy" id="2978350"/>
    <lineage>
        <taxon>Bacteria</taxon>
        <taxon>Bacillati</taxon>
        <taxon>Actinomycetota</taxon>
        <taxon>Actinomycetes</taxon>
        <taxon>Micrococcales</taxon>
        <taxon>Microbacteriaceae</taxon>
        <taxon>Microbacterium</taxon>
    </lineage>
</organism>
<comment type="caution">
    <text evidence="1">The sequence shown here is derived from an EMBL/GenBank/DDBJ whole genome shotgun (WGS) entry which is preliminary data.</text>
</comment>
<reference evidence="1 2" key="1">
    <citation type="journal article" date="2024" name="Int. J. Syst. Evol. Microbiol.">
        <title>Microbacterium memoriense sp. nov., a member of the Actinomycetota from marine beach sediment of the north coast of Portugal.</title>
        <authorList>
            <person name="Santos J.D.N.D."/>
            <person name="Klimek D."/>
            <person name="Calusinska M."/>
            <person name="Lobo-da-Cunha A."/>
            <person name="Catita J."/>
            <person name="Goncalves H."/>
            <person name="Gonzalez I."/>
            <person name="Lage O.M."/>
        </authorList>
    </citation>
    <scope>NUCLEOTIDE SEQUENCE [LARGE SCALE GENOMIC DNA]</scope>
    <source>
        <strain evidence="1 2">PMIC_1C1B</strain>
    </source>
</reference>
<dbReference type="EMBL" id="JAODOR010000011">
    <property type="protein sequence ID" value="MCT9002833.1"/>
    <property type="molecule type" value="Genomic_DNA"/>
</dbReference>
<proteinExistence type="predicted"/>
<name>A0ABT2PG96_9MICO</name>
<evidence type="ECO:0000313" key="2">
    <source>
        <dbReference type="Proteomes" id="UP001300496"/>
    </source>
</evidence>
<dbReference type="RefSeq" id="WP_261607359.1">
    <property type="nucleotide sequence ID" value="NZ_JAODOR010000011.1"/>
</dbReference>
<gene>
    <name evidence="1" type="ORF">N4R40_10695</name>
</gene>
<sequence>MRWDRFFEDLEDQLDSEWEAERAALDTEAERLRLSRVPIRERVVALAAAGAQVVVEVAGGGTVSGRVSRVGLDWWALETSARRPVVALVPLSAALTVGTTAEAVLSSVREAAPGSVLAQRMTFGFVLRDVVRRRIPTTVHLTDGRALAGTIDRAGADHLDLALHEPGVPRRADNVTGFRLVPFAAVALVRLDAPADLP</sequence>
<protein>
    <recommendedName>
        <fullName evidence="3">Fis family transcriptional regulator</fullName>
    </recommendedName>
</protein>
<keyword evidence="2" id="KW-1185">Reference proteome</keyword>